<sequence>MTETSPGSRRPSLRQLLVFIVLLAVAWAALKFASPLLAGVVTTVALLVCGVMAVCAFVDRGRRQAFAIGFTVVAVGFTYAVHTYDDDNYLRALPTTQLMQWLHGQMATEWIVDPSTGERVRRRHQSEPEAASIYYGGSSPPLPDFMSDSSTTSPYTQPFGTRPFGARQGNVVARYFPGIQEFVAVGNSLWALLLAYLGGKFAVWVYARRIERESGSSVPASGDT</sequence>
<name>A0A9X2FA78_9BACT</name>
<dbReference type="EMBL" id="JAMXLR010000051">
    <property type="protein sequence ID" value="MCO6045165.1"/>
    <property type="molecule type" value="Genomic_DNA"/>
</dbReference>
<evidence type="ECO:0000313" key="2">
    <source>
        <dbReference type="EMBL" id="MCO6045165.1"/>
    </source>
</evidence>
<feature type="transmembrane region" description="Helical" evidence="1">
    <location>
        <begin position="12"/>
        <end position="30"/>
    </location>
</feature>
<reference evidence="2" key="1">
    <citation type="submission" date="2022-06" db="EMBL/GenBank/DDBJ databases">
        <title>Aeoliella straminimaris, a novel planctomycete from sediments.</title>
        <authorList>
            <person name="Vitorino I.R."/>
            <person name="Lage O.M."/>
        </authorList>
    </citation>
    <scope>NUCLEOTIDE SEQUENCE</scope>
    <source>
        <strain evidence="2">ICT_H6.2</strain>
    </source>
</reference>
<accession>A0A9X2FA78</accession>
<dbReference type="Proteomes" id="UP001155241">
    <property type="component" value="Unassembled WGS sequence"/>
</dbReference>
<dbReference type="AlphaFoldDB" id="A0A9X2FA78"/>
<dbReference type="RefSeq" id="WP_252853275.1">
    <property type="nucleotide sequence ID" value="NZ_JAMXLR010000051.1"/>
</dbReference>
<feature type="transmembrane region" description="Helical" evidence="1">
    <location>
        <begin position="65"/>
        <end position="84"/>
    </location>
</feature>
<keyword evidence="3" id="KW-1185">Reference proteome</keyword>
<gene>
    <name evidence="2" type="ORF">NG895_14735</name>
</gene>
<proteinExistence type="predicted"/>
<evidence type="ECO:0000313" key="3">
    <source>
        <dbReference type="Proteomes" id="UP001155241"/>
    </source>
</evidence>
<protein>
    <submittedName>
        <fullName evidence="2">Uncharacterized protein</fullName>
    </submittedName>
</protein>
<organism evidence="2 3">
    <name type="scientific">Aeoliella straminimaris</name>
    <dbReference type="NCBI Taxonomy" id="2954799"/>
    <lineage>
        <taxon>Bacteria</taxon>
        <taxon>Pseudomonadati</taxon>
        <taxon>Planctomycetota</taxon>
        <taxon>Planctomycetia</taxon>
        <taxon>Pirellulales</taxon>
        <taxon>Lacipirellulaceae</taxon>
        <taxon>Aeoliella</taxon>
    </lineage>
</organism>
<keyword evidence="1" id="KW-1133">Transmembrane helix</keyword>
<comment type="caution">
    <text evidence="2">The sequence shown here is derived from an EMBL/GenBank/DDBJ whole genome shotgun (WGS) entry which is preliminary data.</text>
</comment>
<keyword evidence="1" id="KW-0472">Membrane</keyword>
<evidence type="ECO:0000256" key="1">
    <source>
        <dbReference type="SAM" id="Phobius"/>
    </source>
</evidence>
<feature type="transmembrane region" description="Helical" evidence="1">
    <location>
        <begin position="189"/>
        <end position="207"/>
    </location>
</feature>
<keyword evidence="1" id="KW-0812">Transmembrane</keyword>
<feature type="transmembrane region" description="Helical" evidence="1">
    <location>
        <begin position="36"/>
        <end position="58"/>
    </location>
</feature>